<dbReference type="Gene3D" id="2.40.50.140">
    <property type="entry name" value="Nucleic acid-binding proteins"/>
    <property type="match status" value="1"/>
</dbReference>
<sequence>MSKTARDIVIPGRLSYPALFQPRQVAQDSDKKNYQATILIPKSDANTVAIIQAAIQAAVDQGVADGKFKQPIDPNQTKYPPLRDGDTMNSNGEPRGAEFAGHWFISSKAPENRKPFVVDANVQPIIQESDVYAGCYVNAALQFFPYSHATGGKGISVSLQGIQKARDGEPLGGGIVEASDVFSALPGAGASAQTGGFGQPAQQPAQQAAPGLGF</sequence>
<gene>
    <name evidence="2" type="ORF">HF853_07845</name>
</gene>
<protein>
    <submittedName>
        <fullName evidence="2">DUF2815 family protein</fullName>
    </submittedName>
</protein>
<feature type="compositionally biased region" description="Low complexity" evidence="1">
    <location>
        <begin position="199"/>
        <end position="214"/>
    </location>
</feature>
<evidence type="ECO:0000256" key="1">
    <source>
        <dbReference type="SAM" id="MobiDB-lite"/>
    </source>
</evidence>
<reference evidence="2 3" key="1">
    <citation type="submission" date="2020-04" db="EMBL/GenBank/DDBJ databases">
        <authorList>
            <person name="Hitch T.C.A."/>
            <person name="Wylensek D."/>
            <person name="Clavel T."/>
        </authorList>
    </citation>
    <scope>NUCLEOTIDE SEQUENCE [LARGE SCALE GENOMIC DNA]</scope>
    <source>
        <strain evidence="2 3">BL-383-APC-3D</strain>
    </source>
</reference>
<proteinExistence type="predicted"/>
<accession>A0AB36CLA8</accession>
<evidence type="ECO:0000313" key="3">
    <source>
        <dbReference type="Proteomes" id="UP000544551"/>
    </source>
</evidence>
<feature type="region of interest" description="Disordered" evidence="1">
    <location>
        <begin position="192"/>
        <end position="214"/>
    </location>
</feature>
<dbReference type="RefSeq" id="WP_168969856.1">
    <property type="nucleotide sequence ID" value="NZ_JABAFZ010000006.1"/>
</dbReference>
<dbReference type="InterPro" id="IPR022595">
    <property type="entry name" value="Enc34_ssDNA-bd"/>
</dbReference>
<dbReference type="EMBL" id="JABAFZ010000006">
    <property type="protein sequence ID" value="NME89578.1"/>
    <property type="molecule type" value="Genomic_DNA"/>
</dbReference>
<dbReference type="Pfam" id="PF10991">
    <property type="entry name" value="Enc34_ssDNA-bd"/>
    <property type="match status" value="1"/>
</dbReference>
<name>A0AB36CLA8_9CORY</name>
<dbReference type="SUPFAM" id="SSF50249">
    <property type="entry name" value="Nucleic acid-binding proteins"/>
    <property type="match status" value="1"/>
</dbReference>
<evidence type="ECO:0000313" key="2">
    <source>
        <dbReference type="EMBL" id="NME89578.1"/>
    </source>
</evidence>
<comment type="caution">
    <text evidence="2">The sequence shown here is derived from an EMBL/GenBank/DDBJ whole genome shotgun (WGS) entry which is preliminary data.</text>
</comment>
<dbReference type="InterPro" id="IPR012340">
    <property type="entry name" value="NA-bd_OB-fold"/>
</dbReference>
<dbReference type="Proteomes" id="UP000544551">
    <property type="component" value="Unassembled WGS sequence"/>
</dbReference>
<dbReference type="AlphaFoldDB" id="A0AB36CLA8"/>
<organism evidence="2 3">
    <name type="scientific">Corynebacterium stationis</name>
    <dbReference type="NCBI Taxonomy" id="1705"/>
    <lineage>
        <taxon>Bacteria</taxon>
        <taxon>Bacillati</taxon>
        <taxon>Actinomycetota</taxon>
        <taxon>Actinomycetes</taxon>
        <taxon>Mycobacteriales</taxon>
        <taxon>Corynebacteriaceae</taxon>
        <taxon>Corynebacterium</taxon>
    </lineage>
</organism>
<feature type="region of interest" description="Disordered" evidence="1">
    <location>
        <begin position="66"/>
        <end position="85"/>
    </location>
</feature>